<organism evidence="13 14">
    <name type="scientific">Verminephrobacter aporrectodeae subsp. tuberculatae</name>
    <dbReference type="NCBI Taxonomy" id="1110392"/>
    <lineage>
        <taxon>Bacteria</taxon>
        <taxon>Pseudomonadati</taxon>
        <taxon>Pseudomonadota</taxon>
        <taxon>Betaproteobacteria</taxon>
        <taxon>Burkholderiales</taxon>
        <taxon>Comamonadaceae</taxon>
        <taxon>Verminephrobacter</taxon>
    </lineage>
</organism>
<comment type="subcellular location">
    <subcellularLocation>
        <location evidence="1">Cell outer membrane</location>
        <topology evidence="1">Multi-pass membrane protein</topology>
    </subcellularLocation>
</comment>
<dbReference type="Proteomes" id="UP001208935">
    <property type="component" value="Unassembled WGS sequence"/>
</dbReference>
<protein>
    <submittedName>
        <fullName evidence="13">Porin</fullName>
    </submittedName>
</protein>
<reference evidence="14" key="1">
    <citation type="submission" date="2023-07" db="EMBL/GenBank/DDBJ databases">
        <title>Verminephrobacter genomes.</title>
        <authorList>
            <person name="Lund M.B."/>
        </authorList>
    </citation>
    <scope>NUCLEOTIDE SEQUENCE [LARGE SCALE GENOMIC DNA]</scope>
    <source>
        <strain evidence="14">AtM5-05</strain>
    </source>
</reference>
<keyword evidence="3" id="KW-0813">Transport</keyword>
<name>A0ABT3KZ58_9BURK</name>
<dbReference type="InterPro" id="IPR023614">
    <property type="entry name" value="Porin_dom_sf"/>
</dbReference>
<evidence type="ECO:0000256" key="7">
    <source>
        <dbReference type="ARBA" id="ARBA00023065"/>
    </source>
</evidence>
<keyword evidence="6 11" id="KW-0732">Signal</keyword>
<keyword evidence="7" id="KW-0406">Ion transport</keyword>
<feature type="domain" description="Porin" evidence="12">
    <location>
        <begin position="7"/>
        <end position="311"/>
    </location>
</feature>
<gene>
    <name evidence="13" type="ORF">D5039_19570</name>
</gene>
<keyword evidence="10" id="KW-0998">Cell outer membrane</keyword>
<dbReference type="SUPFAM" id="SSF56935">
    <property type="entry name" value="Porins"/>
    <property type="match status" value="1"/>
</dbReference>
<evidence type="ECO:0000256" key="2">
    <source>
        <dbReference type="ARBA" id="ARBA00011233"/>
    </source>
</evidence>
<evidence type="ECO:0000256" key="8">
    <source>
        <dbReference type="ARBA" id="ARBA00023114"/>
    </source>
</evidence>
<sequence>MNKILALVAGAWAGVMAHAQSNATLYGRMDSGLGNGNGGYYEGKNSKGFSEILGGGVTPIWGIRGKEDLGGGLSASYALEWAIVNQKVGSARLSTVGLRSNWGQIDLGRMQTLANTTLGEYDLGWSPNRGGAFSLAGVTGVNQKILTSIRARQSDQIRFISPNMGGVTIRGSYVFKGDRGLTQENRNVDNLFSVAGTYKKEKLSIGLAHESKLDNTLGSSNAWGTGVRYDFGSFVAAATYFDNHYDSDGKGYGLSVLVPIGALNVGLQYAWNRGAIVDKKSVKPAVVGFFSNYYLSKRTSLYFNAGRMNEDARIYQTAGRRGSWATGITHNF</sequence>
<keyword evidence="9" id="KW-0472">Membrane</keyword>
<keyword evidence="4" id="KW-1134">Transmembrane beta strand</keyword>
<dbReference type="Pfam" id="PF13609">
    <property type="entry name" value="Porin_4"/>
    <property type="match status" value="1"/>
</dbReference>
<feature type="chain" id="PRO_5046429086" evidence="11">
    <location>
        <begin position="20"/>
        <end position="332"/>
    </location>
</feature>
<keyword evidence="8" id="KW-0626">Porin</keyword>
<evidence type="ECO:0000256" key="3">
    <source>
        <dbReference type="ARBA" id="ARBA00022448"/>
    </source>
</evidence>
<evidence type="ECO:0000256" key="5">
    <source>
        <dbReference type="ARBA" id="ARBA00022692"/>
    </source>
</evidence>
<dbReference type="InterPro" id="IPR050298">
    <property type="entry name" value="Gram-neg_bact_OMP"/>
</dbReference>
<dbReference type="InterPro" id="IPR033900">
    <property type="entry name" value="Gram_neg_porin_domain"/>
</dbReference>
<evidence type="ECO:0000256" key="9">
    <source>
        <dbReference type="ARBA" id="ARBA00023136"/>
    </source>
</evidence>
<comment type="subunit">
    <text evidence="2">Homotrimer.</text>
</comment>
<comment type="caution">
    <text evidence="13">The sequence shown here is derived from an EMBL/GenBank/DDBJ whole genome shotgun (WGS) entry which is preliminary data.</text>
</comment>
<dbReference type="Gene3D" id="2.40.160.10">
    <property type="entry name" value="Porin"/>
    <property type="match status" value="1"/>
</dbReference>
<evidence type="ECO:0000256" key="4">
    <source>
        <dbReference type="ARBA" id="ARBA00022452"/>
    </source>
</evidence>
<dbReference type="PANTHER" id="PTHR34501">
    <property type="entry name" value="PROTEIN YDDL-RELATED"/>
    <property type="match status" value="1"/>
</dbReference>
<evidence type="ECO:0000313" key="13">
    <source>
        <dbReference type="EMBL" id="MCW5323257.1"/>
    </source>
</evidence>
<dbReference type="RefSeq" id="WP_265283196.1">
    <property type="nucleotide sequence ID" value="NZ_QZCW01000004.1"/>
</dbReference>
<feature type="signal peptide" evidence="11">
    <location>
        <begin position="1"/>
        <end position="19"/>
    </location>
</feature>
<accession>A0ABT3KZ58</accession>
<keyword evidence="14" id="KW-1185">Reference proteome</keyword>
<evidence type="ECO:0000259" key="12">
    <source>
        <dbReference type="Pfam" id="PF13609"/>
    </source>
</evidence>
<keyword evidence="5" id="KW-0812">Transmembrane</keyword>
<evidence type="ECO:0000256" key="6">
    <source>
        <dbReference type="ARBA" id="ARBA00022729"/>
    </source>
</evidence>
<evidence type="ECO:0000256" key="10">
    <source>
        <dbReference type="ARBA" id="ARBA00023237"/>
    </source>
</evidence>
<evidence type="ECO:0000256" key="11">
    <source>
        <dbReference type="SAM" id="SignalP"/>
    </source>
</evidence>
<evidence type="ECO:0000313" key="14">
    <source>
        <dbReference type="Proteomes" id="UP001208935"/>
    </source>
</evidence>
<dbReference type="CDD" id="cd00342">
    <property type="entry name" value="gram_neg_porins"/>
    <property type="match status" value="1"/>
</dbReference>
<dbReference type="EMBL" id="QZCW01000004">
    <property type="protein sequence ID" value="MCW5323257.1"/>
    <property type="molecule type" value="Genomic_DNA"/>
</dbReference>
<proteinExistence type="predicted"/>
<evidence type="ECO:0000256" key="1">
    <source>
        <dbReference type="ARBA" id="ARBA00004571"/>
    </source>
</evidence>
<dbReference type="PANTHER" id="PTHR34501:SF9">
    <property type="entry name" value="MAJOR OUTER MEMBRANE PROTEIN P.IA"/>
    <property type="match status" value="1"/>
</dbReference>